<protein>
    <submittedName>
        <fullName evidence="3">Uncharacterized protein</fullName>
    </submittedName>
</protein>
<evidence type="ECO:0000313" key="3">
    <source>
        <dbReference type="EMBL" id="CAK0882872.1"/>
    </source>
</evidence>
<keyword evidence="4" id="KW-1185">Reference proteome</keyword>
<sequence length="164" mass="16443">MQGKALQVVTMTRGQSMLARLRTSPTGPKDATEYLEKYSKSEKHRDVPAGFWKEFEAIAAELRPGQVGDAIADGESVAKPAAGQANGGGGGGGKRSGSVAPSSFHAPDVKKQAVGAAATTESKVTAVKAGALSEAAASSKAGAPKRGAASAGGAKPAGLKRARR</sequence>
<evidence type="ECO:0000313" key="4">
    <source>
        <dbReference type="Proteomes" id="UP001189429"/>
    </source>
</evidence>
<accession>A0ABN9WAY7</accession>
<feature type="compositionally biased region" description="Low complexity" evidence="1">
    <location>
        <begin position="133"/>
        <end position="157"/>
    </location>
</feature>
<proteinExistence type="predicted"/>
<feature type="region of interest" description="Disordered" evidence="1">
    <location>
        <begin position="133"/>
        <end position="164"/>
    </location>
</feature>
<evidence type="ECO:0000313" key="2">
    <source>
        <dbReference type="EMBL" id="CAK0822985.1"/>
    </source>
</evidence>
<dbReference type="EMBL" id="CAUYUJ010008136">
    <property type="protein sequence ID" value="CAK0822985.1"/>
    <property type="molecule type" value="Genomic_DNA"/>
</dbReference>
<dbReference type="Proteomes" id="UP001189429">
    <property type="component" value="Unassembled WGS sequence"/>
</dbReference>
<gene>
    <name evidence="2" type="ORF">PCOR1329_LOCUS23862</name>
    <name evidence="3" type="ORF">PCOR1329_LOCUS65258</name>
</gene>
<evidence type="ECO:0000256" key="1">
    <source>
        <dbReference type="SAM" id="MobiDB-lite"/>
    </source>
</evidence>
<comment type="caution">
    <text evidence="3">The sequence shown here is derived from an EMBL/GenBank/DDBJ whole genome shotgun (WGS) entry which is preliminary data.</text>
</comment>
<dbReference type="EMBL" id="CAUYUJ010018349">
    <property type="protein sequence ID" value="CAK0882872.1"/>
    <property type="molecule type" value="Genomic_DNA"/>
</dbReference>
<reference evidence="3" key="1">
    <citation type="submission" date="2023-10" db="EMBL/GenBank/DDBJ databases">
        <authorList>
            <person name="Chen Y."/>
            <person name="Shah S."/>
            <person name="Dougan E. K."/>
            <person name="Thang M."/>
            <person name="Chan C."/>
        </authorList>
    </citation>
    <scope>NUCLEOTIDE SEQUENCE [LARGE SCALE GENOMIC DNA]</scope>
</reference>
<feature type="region of interest" description="Disordered" evidence="1">
    <location>
        <begin position="73"/>
        <end position="121"/>
    </location>
</feature>
<organism evidence="3 4">
    <name type="scientific">Prorocentrum cordatum</name>
    <dbReference type="NCBI Taxonomy" id="2364126"/>
    <lineage>
        <taxon>Eukaryota</taxon>
        <taxon>Sar</taxon>
        <taxon>Alveolata</taxon>
        <taxon>Dinophyceae</taxon>
        <taxon>Prorocentrales</taxon>
        <taxon>Prorocentraceae</taxon>
        <taxon>Prorocentrum</taxon>
    </lineage>
</organism>
<feature type="compositionally biased region" description="Gly residues" evidence="1">
    <location>
        <begin position="85"/>
        <end position="95"/>
    </location>
</feature>
<name>A0ABN9WAY7_9DINO</name>